<dbReference type="Proteomes" id="UP001597413">
    <property type="component" value="Unassembled WGS sequence"/>
</dbReference>
<keyword evidence="9" id="KW-1185">Reference proteome</keyword>
<dbReference type="PROSITE" id="PS50983">
    <property type="entry name" value="FE_B12_PBP"/>
    <property type="match status" value="1"/>
</dbReference>
<proteinExistence type="inferred from homology"/>
<evidence type="ECO:0000259" key="7">
    <source>
        <dbReference type="PROSITE" id="PS50983"/>
    </source>
</evidence>
<dbReference type="InterPro" id="IPR002491">
    <property type="entry name" value="ABC_transptr_periplasmic_BD"/>
</dbReference>
<keyword evidence="5 6" id="KW-0732">Signal</keyword>
<name>A0ABW5AD27_9RHOB</name>
<comment type="caution">
    <text evidence="8">The sequence shown here is derived from an EMBL/GenBank/DDBJ whole genome shotgun (WGS) entry which is preliminary data.</text>
</comment>
<accession>A0ABW5AD27</accession>
<comment type="subcellular location">
    <subcellularLocation>
        <location evidence="1">Cell envelope</location>
    </subcellularLocation>
</comment>
<dbReference type="CDD" id="cd01140">
    <property type="entry name" value="FatB"/>
    <property type="match status" value="1"/>
</dbReference>
<dbReference type="PANTHER" id="PTHR30532:SF28">
    <property type="entry name" value="PETROBACTIN-BINDING PROTEIN YCLQ"/>
    <property type="match status" value="1"/>
</dbReference>
<evidence type="ECO:0000256" key="3">
    <source>
        <dbReference type="ARBA" id="ARBA00022448"/>
    </source>
</evidence>
<keyword evidence="4" id="KW-0406">Ion transport</keyword>
<gene>
    <name evidence="8" type="ORF">ACFSM0_17050</name>
</gene>
<dbReference type="RefSeq" id="WP_377393319.1">
    <property type="nucleotide sequence ID" value="NZ_JBHUIX010000019.1"/>
</dbReference>
<dbReference type="InterPro" id="IPR051313">
    <property type="entry name" value="Bact_iron-sidero_bind"/>
</dbReference>
<evidence type="ECO:0000256" key="4">
    <source>
        <dbReference type="ARBA" id="ARBA00022496"/>
    </source>
</evidence>
<dbReference type="InterPro" id="IPR033870">
    <property type="entry name" value="FatB"/>
</dbReference>
<evidence type="ECO:0000256" key="1">
    <source>
        <dbReference type="ARBA" id="ARBA00004196"/>
    </source>
</evidence>
<dbReference type="SUPFAM" id="SSF53807">
    <property type="entry name" value="Helical backbone' metal receptor"/>
    <property type="match status" value="1"/>
</dbReference>
<evidence type="ECO:0000256" key="2">
    <source>
        <dbReference type="ARBA" id="ARBA00008814"/>
    </source>
</evidence>
<evidence type="ECO:0000256" key="5">
    <source>
        <dbReference type="ARBA" id="ARBA00022729"/>
    </source>
</evidence>
<sequence>MKRFALAAALMLAAPPVLADPVTIATARGAVTLPERPAAIAVYDIAAADTLAALGVPVAGLPEKLYVDYLAPGSAAPIGTLFEPDLEALSALAPDLIVVGARSATQFNAVAQVAPTLDMSISADVVGDARARLAAYGTLFGKEAEAQALAAALEARIAAVQAAAKGKGDALIVLTNGPKMSAYGRGSRFGWIHDTVGLPEAWPALKPEVHGDAISFEFIAEVDPDWLIVVDRGAATGAEGPSAAETLNTPLVAGTKAAKAGHVVMLNAADLYIAGGGYQALMANLAELLAALQG</sequence>
<comment type="similarity">
    <text evidence="2">Belongs to the bacterial solute-binding protein 8 family.</text>
</comment>
<feature type="domain" description="Fe/B12 periplasmic-binding" evidence="7">
    <location>
        <begin position="39"/>
        <end position="294"/>
    </location>
</feature>
<evidence type="ECO:0000313" key="8">
    <source>
        <dbReference type="EMBL" id="MFD2175804.1"/>
    </source>
</evidence>
<protein>
    <submittedName>
        <fullName evidence="8">Siderophore ABC transporter substrate-binding protein</fullName>
    </submittedName>
</protein>
<dbReference type="EMBL" id="JBHUIX010000019">
    <property type="protein sequence ID" value="MFD2175804.1"/>
    <property type="molecule type" value="Genomic_DNA"/>
</dbReference>
<organism evidence="8 9">
    <name type="scientific">Rhodobacter lacus</name>
    <dbReference type="NCBI Taxonomy" id="1641972"/>
    <lineage>
        <taxon>Bacteria</taxon>
        <taxon>Pseudomonadati</taxon>
        <taxon>Pseudomonadota</taxon>
        <taxon>Alphaproteobacteria</taxon>
        <taxon>Rhodobacterales</taxon>
        <taxon>Rhodobacter group</taxon>
        <taxon>Rhodobacter</taxon>
    </lineage>
</organism>
<evidence type="ECO:0000256" key="6">
    <source>
        <dbReference type="SAM" id="SignalP"/>
    </source>
</evidence>
<evidence type="ECO:0000313" key="9">
    <source>
        <dbReference type="Proteomes" id="UP001597413"/>
    </source>
</evidence>
<keyword evidence="3" id="KW-0813">Transport</keyword>
<keyword evidence="4" id="KW-0408">Iron</keyword>
<dbReference type="PANTHER" id="PTHR30532">
    <property type="entry name" value="IRON III DICITRATE-BINDING PERIPLASMIC PROTEIN"/>
    <property type="match status" value="1"/>
</dbReference>
<feature type="chain" id="PRO_5045497906" evidence="6">
    <location>
        <begin position="20"/>
        <end position="294"/>
    </location>
</feature>
<dbReference type="Gene3D" id="3.40.50.1980">
    <property type="entry name" value="Nitrogenase molybdenum iron protein domain"/>
    <property type="match status" value="2"/>
</dbReference>
<reference evidence="9" key="1">
    <citation type="journal article" date="2019" name="Int. J. Syst. Evol. Microbiol.">
        <title>The Global Catalogue of Microorganisms (GCM) 10K type strain sequencing project: providing services to taxonomists for standard genome sequencing and annotation.</title>
        <authorList>
            <consortium name="The Broad Institute Genomics Platform"/>
            <consortium name="The Broad Institute Genome Sequencing Center for Infectious Disease"/>
            <person name="Wu L."/>
            <person name="Ma J."/>
        </authorList>
    </citation>
    <scope>NUCLEOTIDE SEQUENCE [LARGE SCALE GENOMIC DNA]</scope>
    <source>
        <strain evidence="9">CCUG 55131</strain>
    </source>
</reference>
<keyword evidence="4" id="KW-0410">Iron transport</keyword>
<dbReference type="Pfam" id="PF01497">
    <property type="entry name" value="Peripla_BP_2"/>
    <property type="match status" value="1"/>
</dbReference>
<feature type="signal peptide" evidence="6">
    <location>
        <begin position="1"/>
        <end position="19"/>
    </location>
</feature>